<feature type="region of interest" description="Disordered" evidence="4">
    <location>
        <begin position="31"/>
        <end position="50"/>
    </location>
</feature>
<feature type="domain" description="RRM" evidence="5">
    <location>
        <begin position="128"/>
        <end position="204"/>
    </location>
</feature>
<name>A0AAQ6IGM4_ANATE</name>
<dbReference type="PANTHER" id="PTHR23236">
    <property type="entry name" value="EUKARYOTIC TRANSLATION INITIATION FACTOR 4B/4H"/>
    <property type="match status" value="1"/>
</dbReference>
<dbReference type="InterPro" id="IPR000504">
    <property type="entry name" value="RRM_dom"/>
</dbReference>
<dbReference type="PANTHER" id="PTHR23236:SF119">
    <property type="entry name" value="NUCLEAR RNA-BINDING PROTEIN SART-3"/>
    <property type="match status" value="1"/>
</dbReference>
<proteinExistence type="predicted"/>
<feature type="compositionally biased region" description="Basic residues" evidence="4">
    <location>
        <begin position="515"/>
        <end position="524"/>
    </location>
</feature>
<evidence type="ECO:0000256" key="4">
    <source>
        <dbReference type="SAM" id="MobiDB-lite"/>
    </source>
</evidence>
<feature type="region of interest" description="Disordered" evidence="4">
    <location>
        <begin position="491"/>
        <end position="524"/>
    </location>
</feature>
<evidence type="ECO:0000259" key="5">
    <source>
        <dbReference type="PROSITE" id="PS50102"/>
    </source>
</evidence>
<evidence type="ECO:0000313" key="6">
    <source>
        <dbReference type="Ensembl" id="ENSATEP00000074469.1"/>
    </source>
</evidence>
<dbReference type="InterPro" id="IPR012677">
    <property type="entry name" value="Nucleotide-bd_a/b_plait_sf"/>
</dbReference>
<evidence type="ECO:0000256" key="3">
    <source>
        <dbReference type="PROSITE-ProRule" id="PRU00176"/>
    </source>
</evidence>
<feature type="domain" description="RRM" evidence="5">
    <location>
        <begin position="326"/>
        <end position="399"/>
    </location>
</feature>
<reference evidence="6 7" key="1">
    <citation type="submission" date="2021-04" db="EMBL/GenBank/DDBJ databases">
        <authorList>
            <consortium name="Wellcome Sanger Institute Data Sharing"/>
        </authorList>
    </citation>
    <scope>NUCLEOTIDE SEQUENCE [LARGE SCALE GENOMIC DNA]</scope>
</reference>
<sequence length="551" mass="61037">MAKTNTVRRNRKRKVVSDEISEGDNINIEGQTEAVSSSEQIFETEHDAPIEIIDKKLEDKDRDEQDSQMDAVIEVKGSNPTVTVTWKKKNDKEREGDDLEKSCANGKRKAHNDETSPSKKPKLINDGFCLFVGNLNNSKTFEEVKDSLANYFMKQSLLVQDIRLDRSKKHAYVDLASEMDLTKALKLNGEMILDKPMKIAKARVKSEDKVKVKDLALEKKAKDARCLFLKNVPYNATKEDILKIFHTAIAVRFPGGTEGPSKGVAFVEFKKESTARKVRQKKQGVEIQGRVVIVDFVGETIAARSSQATKANDDSNDTKAAAPQNNTLFVSNLSYNVTEEKLKKVFQKAVNVKIPQARGKPKGFAFLEFATVADAEKALQSSQNIKLCKRTVKVHFCKNPPRQENEKVQKSKTLIVMGLAEKTTAETLTSAFEGALRARIPLDKDTGLSKRFGFVDFESEENCKAVKEAMEDCEINGSKVTVDYARIQGEGGHQGARGGPVRCPADQPAGNRAGRGGHRARGPRGSRGGNIYHCCCLEPFSFCTVCVADLI</sequence>
<feature type="domain" description="RRM" evidence="5">
    <location>
        <begin position="412"/>
        <end position="487"/>
    </location>
</feature>
<dbReference type="GeneID" id="113171293"/>
<accession>A0AAQ6IGM4</accession>
<dbReference type="AlphaFoldDB" id="A0AAQ6IGM4"/>
<feature type="compositionally biased region" description="Basic and acidic residues" evidence="4">
    <location>
        <begin position="88"/>
        <end position="101"/>
    </location>
</feature>
<evidence type="ECO:0000256" key="2">
    <source>
        <dbReference type="ARBA" id="ARBA00022884"/>
    </source>
</evidence>
<dbReference type="InterPro" id="IPR035979">
    <property type="entry name" value="RBD_domain_sf"/>
</dbReference>
<dbReference type="Gene3D" id="3.30.70.330">
    <property type="match status" value="4"/>
</dbReference>
<evidence type="ECO:0000313" key="7">
    <source>
        <dbReference type="Proteomes" id="UP000265040"/>
    </source>
</evidence>
<dbReference type="GeneTree" id="ENSGT00940000163473"/>
<keyword evidence="2 3" id="KW-0694">RNA-binding</keyword>
<reference evidence="6" key="3">
    <citation type="submission" date="2025-09" db="UniProtKB">
        <authorList>
            <consortium name="Ensembl"/>
        </authorList>
    </citation>
    <scope>IDENTIFICATION</scope>
</reference>
<feature type="domain" description="RRM" evidence="5">
    <location>
        <begin position="225"/>
        <end position="299"/>
    </location>
</feature>
<evidence type="ECO:0000256" key="1">
    <source>
        <dbReference type="ARBA" id="ARBA00022737"/>
    </source>
</evidence>
<protein>
    <recommendedName>
        <fullName evidence="5">RRM domain-containing protein</fullName>
    </recommendedName>
</protein>
<dbReference type="Pfam" id="PF00076">
    <property type="entry name" value="RRM_1"/>
    <property type="match status" value="4"/>
</dbReference>
<feature type="compositionally biased region" description="Polar residues" evidence="4">
    <location>
        <begin position="31"/>
        <end position="41"/>
    </location>
</feature>
<dbReference type="GO" id="GO:0003723">
    <property type="term" value="F:RNA binding"/>
    <property type="evidence" value="ECO:0007669"/>
    <property type="project" value="UniProtKB-UniRule"/>
</dbReference>
<dbReference type="Proteomes" id="UP000265040">
    <property type="component" value="Chromosome 17"/>
</dbReference>
<dbReference type="Ensembl" id="ENSATET00000077413.1">
    <property type="protein sequence ID" value="ENSATEP00000074469.1"/>
    <property type="gene ID" value="ENSATEG00000019862.3"/>
</dbReference>
<dbReference type="SMART" id="SM00360">
    <property type="entry name" value="RRM"/>
    <property type="match status" value="4"/>
</dbReference>
<dbReference type="SUPFAM" id="SSF54928">
    <property type="entry name" value="RNA-binding domain, RBD"/>
    <property type="match status" value="4"/>
</dbReference>
<keyword evidence="7" id="KW-1185">Reference proteome</keyword>
<organism evidence="6 7">
    <name type="scientific">Anabas testudineus</name>
    <name type="common">Climbing perch</name>
    <name type="synonym">Anthias testudineus</name>
    <dbReference type="NCBI Taxonomy" id="64144"/>
    <lineage>
        <taxon>Eukaryota</taxon>
        <taxon>Metazoa</taxon>
        <taxon>Chordata</taxon>
        <taxon>Craniata</taxon>
        <taxon>Vertebrata</taxon>
        <taxon>Euteleostomi</taxon>
        <taxon>Actinopterygii</taxon>
        <taxon>Neopterygii</taxon>
        <taxon>Teleostei</taxon>
        <taxon>Neoteleostei</taxon>
        <taxon>Acanthomorphata</taxon>
        <taxon>Anabantaria</taxon>
        <taxon>Anabantiformes</taxon>
        <taxon>Anabantoidei</taxon>
        <taxon>Anabantidae</taxon>
        <taxon>Anabas</taxon>
    </lineage>
</organism>
<feature type="region of interest" description="Disordered" evidence="4">
    <location>
        <begin position="87"/>
        <end position="119"/>
    </location>
</feature>
<dbReference type="PROSITE" id="PS50102">
    <property type="entry name" value="RRM"/>
    <property type="match status" value="4"/>
</dbReference>
<reference evidence="6" key="2">
    <citation type="submission" date="2025-08" db="UniProtKB">
        <authorList>
            <consortium name="Ensembl"/>
        </authorList>
    </citation>
    <scope>IDENTIFICATION</scope>
</reference>
<keyword evidence="1" id="KW-0677">Repeat</keyword>
<dbReference type="RefSeq" id="XP_026229363.1">
    <property type="nucleotide sequence ID" value="XM_026373578.2"/>
</dbReference>